<dbReference type="PANTHER" id="PTHR33221:SF9">
    <property type="entry name" value="RRF2 FAMILY PROTEIN"/>
    <property type="match status" value="1"/>
</dbReference>
<dbReference type="InterPro" id="IPR036390">
    <property type="entry name" value="WH_DNA-bd_sf"/>
</dbReference>
<protein>
    <submittedName>
        <fullName evidence="1">Rrf2 family transcriptional regulator</fullName>
    </submittedName>
</protein>
<dbReference type="RefSeq" id="WP_407884290.1">
    <property type="nucleotide sequence ID" value="NZ_BQXO01000004.1"/>
</dbReference>
<proteinExistence type="predicted"/>
<dbReference type="SUPFAM" id="SSF46785">
    <property type="entry name" value="Winged helix' DNA-binding domain"/>
    <property type="match status" value="1"/>
</dbReference>
<dbReference type="EMBL" id="BQXO01000004">
    <property type="protein sequence ID" value="GKT06283.1"/>
    <property type="molecule type" value="Genomic_DNA"/>
</dbReference>
<sequence length="178" mass="19786">MQLTKGVEQAACILALLATQDASAPITSEVIHTRLGGSQTYMRKIMRKLVVAGLVRSVSGNQGGFSIGRNARQISVWDAAIAVEGDFASFPNSGLIDRVFNDVEPLANRGSQVLNDLFSMADRQYRTVLEQVSVHQMLVRILQSEIIPTVDWNESTDNYAFFIRKLRNLLHEEPSNNH</sequence>
<dbReference type="Pfam" id="PF02082">
    <property type="entry name" value="Rrf2"/>
    <property type="match status" value="1"/>
</dbReference>
<reference evidence="1 2" key="1">
    <citation type="submission" date="2022-03" db="EMBL/GenBank/DDBJ databases">
        <title>Draft genome sequence of Furfurilactobacillus curtus JCM 31185.</title>
        <authorList>
            <person name="Suzuki S."/>
            <person name="Endo A."/>
            <person name="Kajikawa A."/>
        </authorList>
    </citation>
    <scope>NUCLEOTIDE SEQUENCE [LARGE SCALE GENOMIC DNA]</scope>
    <source>
        <strain evidence="1 2">JCM 31185</strain>
    </source>
</reference>
<evidence type="ECO:0000313" key="2">
    <source>
        <dbReference type="Proteomes" id="UP001628078"/>
    </source>
</evidence>
<dbReference type="InterPro" id="IPR030489">
    <property type="entry name" value="TR_Rrf2-type_CS"/>
</dbReference>
<dbReference type="PROSITE" id="PS51197">
    <property type="entry name" value="HTH_RRF2_2"/>
    <property type="match status" value="1"/>
</dbReference>
<gene>
    <name evidence="1" type="ORF">JCM31185_15700</name>
</gene>
<keyword evidence="2" id="KW-1185">Reference proteome</keyword>
<dbReference type="Proteomes" id="UP001628078">
    <property type="component" value="Unassembled WGS sequence"/>
</dbReference>
<dbReference type="InterPro" id="IPR000944">
    <property type="entry name" value="Tscrpt_reg_Rrf2"/>
</dbReference>
<organism evidence="1 2">
    <name type="scientific">Furfurilactobacillus curtus</name>
    <dbReference type="NCBI Taxonomy" id="1746200"/>
    <lineage>
        <taxon>Bacteria</taxon>
        <taxon>Bacillati</taxon>
        <taxon>Bacillota</taxon>
        <taxon>Bacilli</taxon>
        <taxon>Lactobacillales</taxon>
        <taxon>Lactobacillaceae</taxon>
        <taxon>Furfurilactobacillus</taxon>
    </lineage>
</organism>
<evidence type="ECO:0000313" key="1">
    <source>
        <dbReference type="EMBL" id="GKT06283.1"/>
    </source>
</evidence>
<dbReference type="PROSITE" id="PS01332">
    <property type="entry name" value="HTH_RRF2_1"/>
    <property type="match status" value="1"/>
</dbReference>
<comment type="caution">
    <text evidence="1">The sequence shown here is derived from an EMBL/GenBank/DDBJ whole genome shotgun (WGS) entry which is preliminary data.</text>
</comment>
<dbReference type="PANTHER" id="PTHR33221">
    <property type="entry name" value="WINGED HELIX-TURN-HELIX TRANSCRIPTIONAL REGULATOR, RRF2 FAMILY"/>
    <property type="match status" value="1"/>
</dbReference>
<dbReference type="InterPro" id="IPR036388">
    <property type="entry name" value="WH-like_DNA-bd_sf"/>
</dbReference>
<accession>A0ABQ5JPL8</accession>
<name>A0ABQ5JPL8_9LACO</name>
<dbReference type="Gene3D" id="1.10.10.10">
    <property type="entry name" value="Winged helix-like DNA-binding domain superfamily/Winged helix DNA-binding domain"/>
    <property type="match status" value="1"/>
</dbReference>